<keyword evidence="6" id="KW-1185">Reference proteome</keyword>
<sequence length="456" mass="50046">MPQRCAPELSRTPEPPCGRPNSSTRYTGPPRAENPTEPNERPLPGPSATTGRRATGSTWKETLVQRHIAFFNFPAVGHVNPTIGLVEELVKRGHRVTCTATEHFAPIVKAAGAEPVKYESVFGDFYRAPLTAAENAGEGLRCLNESTSLVEQVAPFYEGNLPDLIIHDFMAWGARFFAAKNDIPLIRTFPVFGANEHFSLREKFPVAELNDPQIMEAVQKLAGVLPQFGLPADPMGFLSNIEKLGIVFLPREFQYAGETFDGRFVFTGPCIAERPYQGTWQPASEDRPVLLISLGTSARGWSEFFTMAIEAFGDSEWDVLITVGEHTDPADLGPLPANVDVRRYAPQLDVLRHARLFITHGGMNSTMESLYNGVPMVVVPQTSEQRANAQRVDELGLGRRLAKEDVTVESLREAVAQVAGDASVADRVQAMRERMRSVDGPAVAADAVEAYLNSQD</sequence>
<accession>A0A5N8WWQ3</accession>
<evidence type="ECO:0000256" key="1">
    <source>
        <dbReference type="ARBA" id="ARBA00009995"/>
    </source>
</evidence>
<dbReference type="InterPro" id="IPR050426">
    <property type="entry name" value="Glycosyltransferase_28"/>
</dbReference>
<dbReference type="Gene3D" id="3.40.50.2000">
    <property type="entry name" value="Glycogen Phosphorylase B"/>
    <property type="match status" value="2"/>
</dbReference>
<keyword evidence="2" id="KW-0808">Transferase</keyword>
<dbReference type="PANTHER" id="PTHR48050:SF13">
    <property type="entry name" value="STEROL 3-BETA-GLUCOSYLTRANSFERASE UGT80A2"/>
    <property type="match status" value="1"/>
</dbReference>
<evidence type="ECO:0000313" key="5">
    <source>
        <dbReference type="EMBL" id="MPY51114.1"/>
    </source>
</evidence>
<dbReference type="Pfam" id="PF06722">
    <property type="entry name" value="EryCIII-like_C"/>
    <property type="match status" value="1"/>
</dbReference>
<reference evidence="5 6" key="1">
    <citation type="submission" date="2019-09" db="EMBL/GenBank/DDBJ databases">
        <authorList>
            <person name="Duangmal K."/>
            <person name="Teo W.F.A."/>
            <person name="Lipun K."/>
        </authorList>
    </citation>
    <scope>NUCLEOTIDE SEQUENCE [LARGE SCALE GENOMIC DNA]</scope>
    <source>
        <strain evidence="5 6">K1PN6</strain>
    </source>
</reference>
<feature type="region of interest" description="Disordered" evidence="3">
    <location>
        <begin position="1"/>
        <end position="55"/>
    </location>
</feature>
<dbReference type="NCBIfam" id="TIGR01426">
    <property type="entry name" value="MGT"/>
    <property type="match status" value="1"/>
</dbReference>
<dbReference type="EMBL" id="VMNX01000084">
    <property type="protein sequence ID" value="MPY51114.1"/>
    <property type="molecule type" value="Genomic_DNA"/>
</dbReference>
<gene>
    <name evidence="5" type="ORF">FPZ41_22125</name>
</gene>
<dbReference type="InterPro" id="IPR010610">
    <property type="entry name" value="EryCIII-like_C"/>
</dbReference>
<dbReference type="GO" id="GO:0016758">
    <property type="term" value="F:hexosyltransferase activity"/>
    <property type="evidence" value="ECO:0007669"/>
    <property type="project" value="InterPro"/>
</dbReference>
<evidence type="ECO:0000256" key="3">
    <source>
        <dbReference type="SAM" id="MobiDB-lite"/>
    </source>
</evidence>
<evidence type="ECO:0000313" key="6">
    <source>
        <dbReference type="Proteomes" id="UP000373149"/>
    </source>
</evidence>
<dbReference type="CDD" id="cd03784">
    <property type="entry name" value="GT1_Gtf-like"/>
    <property type="match status" value="1"/>
</dbReference>
<evidence type="ECO:0000259" key="4">
    <source>
        <dbReference type="Pfam" id="PF06722"/>
    </source>
</evidence>
<proteinExistence type="inferred from homology"/>
<dbReference type="SUPFAM" id="SSF53756">
    <property type="entry name" value="UDP-Glycosyltransferase/glycogen phosphorylase"/>
    <property type="match status" value="1"/>
</dbReference>
<dbReference type="GO" id="GO:0008194">
    <property type="term" value="F:UDP-glycosyltransferase activity"/>
    <property type="evidence" value="ECO:0007669"/>
    <property type="project" value="InterPro"/>
</dbReference>
<feature type="domain" description="Erythromycin biosynthesis protein CIII-like C-terminal" evidence="4">
    <location>
        <begin position="310"/>
        <end position="448"/>
    </location>
</feature>
<name>A0A5N8WWQ3_9ACTN</name>
<dbReference type="FunFam" id="3.40.50.2000:FF:000072">
    <property type="entry name" value="Glycosyl transferase"/>
    <property type="match status" value="1"/>
</dbReference>
<evidence type="ECO:0000256" key="2">
    <source>
        <dbReference type="ARBA" id="ARBA00022679"/>
    </source>
</evidence>
<dbReference type="Proteomes" id="UP000373149">
    <property type="component" value="Unassembled WGS sequence"/>
</dbReference>
<dbReference type="GO" id="GO:0017000">
    <property type="term" value="P:antibiotic biosynthetic process"/>
    <property type="evidence" value="ECO:0007669"/>
    <property type="project" value="UniProtKB-ARBA"/>
</dbReference>
<organism evidence="5 6">
    <name type="scientific">Streptomyces acidicola</name>
    <dbReference type="NCBI Taxonomy" id="2596892"/>
    <lineage>
        <taxon>Bacteria</taxon>
        <taxon>Bacillati</taxon>
        <taxon>Actinomycetota</taxon>
        <taxon>Actinomycetes</taxon>
        <taxon>Kitasatosporales</taxon>
        <taxon>Streptomycetaceae</taxon>
        <taxon>Streptomyces</taxon>
    </lineage>
</organism>
<protein>
    <recommendedName>
        <fullName evidence="4">Erythromycin biosynthesis protein CIII-like C-terminal domain-containing protein</fullName>
    </recommendedName>
</protein>
<dbReference type="PANTHER" id="PTHR48050">
    <property type="entry name" value="STEROL 3-BETA-GLUCOSYLTRANSFERASE"/>
    <property type="match status" value="1"/>
</dbReference>
<comment type="caution">
    <text evidence="5">The sequence shown here is derived from an EMBL/GenBank/DDBJ whole genome shotgun (WGS) entry which is preliminary data.</text>
</comment>
<dbReference type="InterPro" id="IPR006326">
    <property type="entry name" value="UDPGT_MGT-like"/>
</dbReference>
<dbReference type="AlphaFoldDB" id="A0A5N8WWQ3"/>
<comment type="similarity">
    <text evidence="1">Belongs to the UDP-glycosyltransferase family.</text>
</comment>
<dbReference type="InterPro" id="IPR002213">
    <property type="entry name" value="UDP_glucos_trans"/>
</dbReference>